<protein>
    <submittedName>
        <fullName evidence="1">DUF1848 domain-containing protein</fullName>
    </submittedName>
</protein>
<dbReference type="InterPro" id="IPR014998">
    <property type="entry name" value="DUF1848"/>
</dbReference>
<organism evidence="1 2">
    <name type="scientific">Absicoccus porci</name>
    <dbReference type="NCBI Taxonomy" id="2486576"/>
    <lineage>
        <taxon>Bacteria</taxon>
        <taxon>Bacillati</taxon>
        <taxon>Bacillota</taxon>
        <taxon>Erysipelotrichia</taxon>
        <taxon>Erysipelotrichales</taxon>
        <taxon>Erysipelotrichaceae</taxon>
        <taxon>Absicoccus</taxon>
    </lineage>
</organism>
<evidence type="ECO:0000313" key="2">
    <source>
        <dbReference type="Proteomes" id="UP000276568"/>
    </source>
</evidence>
<evidence type="ECO:0000313" key="1">
    <source>
        <dbReference type="EMBL" id="RNM29276.1"/>
    </source>
</evidence>
<dbReference type="Proteomes" id="UP000276568">
    <property type="component" value="Unassembled WGS sequence"/>
</dbReference>
<sequence length="306" mass="35617">MIINTGNRTDIPAFYASWFYHRIEAGYVLSRSPYDPHKIYRYDLHPEVVDLLCFCTKNPRPMFQQFEKLSSYRMYWMVTLTPYGKEIEPNIQNKRWVLQSMRELSDRIGSEHMAWRYDPILLNETYTVEFHIRAFAQLCKALSGYTHHVIISFIDLYAKTKRNFPNIQEVSLDDQKRISQAFVSIASSYDMKVYACMEKGLSKYGIDTSGCMSQAVLEDAFHIRLKPPTTYARKGCRCLLQNDIGAYNTCGHGCLYCYANENQTLVKQNQAFHDPYSPLLIGHVQPNDTIIEVEPHSIISNQLRLF</sequence>
<dbReference type="OrthoDB" id="9771212at2"/>
<gene>
    <name evidence="1" type="ORF">EDX97_09730</name>
</gene>
<comment type="caution">
    <text evidence="1">The sequence shown here is derived from an EMBL/GenBank/DDBJ whole genome shotgun (WGS) entry which is preliminary data.</text>
</comment>
<dbReference type="AlphaFoldDB" id="A0A3N0HY62"/>
<name>A0A3N0HY62_9FIRM</name>
<reference evidence="1 2" key="1">
    <citation type="submission" date="2018-11" db="EMBL/GenBank/DDBJ databases">
        <title>Clostridium sp. nov., a member of the family Erysipelotrichaceae isolated from pig faeces.</title>
        <authorList>
            <person name="Chang Y.-H."/>
        </authorList>
    </citation>
    <scope>NUCLEOTIDE SEQUENCE [LARGE SCALE GENOMIC DNA]</scope>
    <source>
        <strain evidence="1 2">YH-panp20</strain>
    </source>
</reference>
<accession>A0A3N0HY62</accession>
<dbReference type="RefSeq" id="WP_128520961.1">
    <property type="nucleotide sequence ID" value="NZ_JALFCT010000054.1"/>
</dbReference>
<dbReference type="EMBL" id="RJQC01000004">
    <property type="protein sequence ID" value="RNM29276.1"/>
    <property type="molecule type" value="Genomic_DNA"/>
</dbReference>
<proteinExistence type="predicted"/>
<keyword evidence="2" id="KW-1185">Reference proteome</keyword>
<dbReference type="Pfam" id="PF08902">
    <property type="entry name" value="DUF1848"/>
    <property type="match status" value="1"/>
</dbReference>